<name>A0A2Z6N2C0_TRISU</name>
<proteinExistence type="predicted"/>
<dbReference type="OrthoDB" id="441210at2759"/>
<reference evidence="2" key="1">
    <citation type="journal article" date="2017" name="Front. Plant Sci.">
        <title>Climate Clever Clovers: New Paradigm to Reduce the Environmental Footprint of Ruminants by Breeding Low Methanogenic Forages Utilizing Haplotype Variation.</title>
        <authorList>
            <person name="Kaur P."/>
            <person name="Appels R."/>
            <person name="Bayer P.E."/>
            <person name="Keeble-Gagnere G."/>
            <person name="Wang J."/>
            <person name="Hirakawa H."/>
            <person name="Shirasawa K."/>
            <person name="Vercoe P."/>
            <person name="Stefanova K."/>
            <person name="Durmic Z."/>
            <person name="Nichols P."/>
            <person name="Revell C."/>
            <person name="Isobe S.N."/>
            <person name="Edwards D."/>
            <person name="Erskine W."/>
        </authorList>
    </citation>
    <scope>NUCLEOTIDE SEQUENCE [LARGE SCALE GENOMIC DNA]</scope>
    <source>
        <strain evidence="2">cv. Daliak</strain>
    </source>
</reference>
<sequence length="65" mass="7597">MAKRCQMMQQEIESLTKDNKKLQEKFAEKSSGLPYSLQATFIPEMSVICSPTHLTYWMKEKPVEK</sequence>
<organism evidence="1 2">
    <name type="scientific">Trifolium subterraneum</name>
    <name type="common">Subterranean clover</name>
    <dbReference type="NCBI Taxonomy" id="3900"/>
    <lineage>
        <taxon>Eukaryota</taxon>
        <taxon>Viridiplantae</taxon>
        <taxon>Streptophyta</taxon>
        <taxon>Embryophyta</taxon>
        <taxon>Tracheophyta</taxon>
        <taxon>Spermatophyta</taxon>
        <taxon>Magnoliopsida</taxon>
        <taxon>eudicotyledons</taxon>
        <taxon>Gunneridae</taxon>
        <taxon>Pentapetalae</taxon>
        <taxon>rosids</taxon>
        <taxon>fabids</taxon>
        <taxon>Fabales</taxon>
        <taxon>Fabaceae</taxon>
        <taxon>Papilionoideae</taxon>
        <taxon>50 kb inversion clade</taxon>
        <taxon>NPAAA clade</taxon>
        <taxon>Hologalegina</taxon>
        <taxon>IRL clade</taxon>
        <taxon>Trifolieae</taxon>
        <taxon>Trifolium</taxon>
    </lineage>
</organism>
<feature type="non-terminal residue" evidence="1">
    <location>
        <position position="65"/>
    </location>
</feature>
<accession>A0A2Z6N2C0</accession>
<dbReference type="AlphaFoldDB" id="A0A2Z6N2C0"/>
<gene>
    <name evidence="1" type="ORF">TSUD_280040</name>
</gene>
<keyword evidence="2" id="KW-1185">Reference proteome</keyword>
<dbReference type="Proteomes" id="UP000242715">
    <property type="component" value="Unassembled WGS sequence"/>
</dbReference>
<evidence type="ECO:0000313" key="1">
    <source>
        <dbReference type="EMBL" id="GAU25519.1"/>
    </source>
</evidence>
<protein>
    <submittedName>
        <fullName evidence="1">Uncharacterized protein</fullName>
    </submittedName>
</protein>
<evidence type="ECO:0000313" key="2">
    <source>
        <dbReference type="Proteomes" id="UP000242715"/>
    </source>
</evidence>
<dbReference type="EMBL" id="DF973313">
    <property type="protein sequence ID" value="GAU25519.1"/>
    <property type="molecule type" value="Genomic_DNA"/>
</dbReference>